<name>A0A1I2EW37_9BACL</name>
<sequence>MRFEEHQIIELFNSLTPAEQDELTRMLTKVFQTEISITPEALAEKPLEQLLPLRDIIRGYVLTKRRIPDIREAYAALDTSKLPRKVSFGRIPRVQETNDNEN</sequence>
<dbReference type="STRING" id="1045775.SAMN05216378_4529"/>
<keyword evidence="2" id="KW-1185">Reference proteome</keyword>
<dbReference type="EMBL" id="FOMT01000005">
    <property type="protein sequence ID" value="SFE96686.1"/>
    <property type="molecule type" value="Genomic_DNA"/>
</dbReference>
<dbReference type="RefSeq" id="WP_091188706.1">
    <property type="nucleotide sequence ID" value="NZ_FOMT01000005.1"/>
</dbReference>
<gene>
    <name evidence="1" type="ORF">SAMN05216378_4529</name>
</gene>
<evidence type="ECO:0000313" key="2">
    <source>
        <dbReference type="Proteomes" id="UP000198855"/>
    </source>
</evidence>
<protein>
    <submittedName>
        <fullName evidence="1">Uncharacterized protein</fullName>
    </submittedName>
</protein>
<evidence type="ECO:0000313" key="1">
    <source>
        <dbReference type="EMBL" id="SFE96686.1"/>
    </source>
</evidence>
<dbReference type="Proteomes" id="UP000198855">
    <property type="component" value="Unassembled WGS sequence"/>
</dbReference>
<proteinExistence type="predicted"/>
<accession>A0A1I2EW37</accession>
<dbReference type="OrthoDB" id="2628127at2"/>
<dbReference type="AlphaFoldDB" id="A0A1I2EW37"/>
<organism evidence="1 2">
    <name type="scientific">Paenibacillus catalpae</name>
    <dbReference type="NCBI Taxonomy" id="1045775"/>
    <lineage>
        <taxon>Bacteria</taxon>
        <taxon>Bacillati</taxon>
        <taxon>Bacillota</taxon>
        <taxon>Bacilli</taxon>
        <taxon>Bacillales</taxon>
        <taxon>Paenibacillaceae</taxon>
        <taxon>Paenibacillus</taxon>
    </lineage>
</organism>
<reference evidence="2" key="1">
    <citation type="submission" date="2016-10" db="EMBL/GenBank/DDBJ databases">
        <authorList>
            <person name="Varghese N."/>
            <person name="Submissions S."/>
        </authorList>
    </citation>
    <scope>NUCLEOTIDE SEQUENCE [LARGE SCALE GENOMIC DNA]</scope>
    <source>
        <strain evidence="2">CGMCC 1.10784</strain>
    </source>
</reference>